<protein>
    <recommendedName>
        <fullName evidence="5">Elongator complex protein 5</fullName>
    </recommendedName>
</protein>
<comment type="caution">
    <text evidence="10">The sequence shown here is derived from an EMBL/GenBank/DDBJ whole genome shotgun (WGS) entry which is preliminary data.</text>
</comment>
<evidence type="ECO:0000256" key="1">
    <source>
        <dbReference type="ARBA" id="ARBA00004123"/>
    </source>
</evidence>
<keyword evidence="8" id="KW-0539">Nucleus</keyword>
<keyword evidence="6" id="KW-0963">Cytoplasm</keyword>
<dbReference type="AlphaFoldDB" id="A0A9P8A2J2"/>
<gene>
    <name evidence="10" type="ORF">KVV02_006734</name>
</gene>
<dbReference type="CDD" id="cd19496">
    <property type="entry name" value="Elp5"/>
    <property type="match status" value="1"/>
</dbReference>
<dbReference type="Pfam" id="PF10483">
    <property type="entry name" value="Elong_Iki1"/>
    <property type="match status" value="1"/>
</dbReference>
<evidence type="ECO:0000256" key="2">
    <source>
        <dbReference type="ARBA" id="ARBA00004496"/>
    </source>
</evidence>
<dbReference type="PANTHER" id="PTHR15641">
    <property type="entry name" value="ELONGATOR COMPLEX PROTEIN 5"/>
    <property type="match status" value="1"/>
</dbReference>
<dbReference type="GO" id="GO:0002098">
    <property type="term" value="P:tRNA wobble uridine modification"/>
    <property type="evidence" value="ECO:0007669"/>
    <property type="project" value="InterPro"/>
</dbReference>
<dbReference type="GO" id="GO:0005634">
    <property type="term" value="C:nucleus"/>
    <property type="evidence" value="ECO:0007669"/>
    <property type="project" value="UniProtKB-SubCell"/>
</dbReference>
<reference evidence="10" key="1">
    <citation type="submission" date="2021-07" db="EMBL/GenBank/DDBJ databases">
        <title>Draft genome of Mortierella alpina, strain LL118, isolated from an aspen leaf litter sample.</title>
        <authorList>
            <person name="Yang S."/>
            <person name="Vinatzer B.A."/>
        </authorList>
    </citation>
    <scope>NUCLEOTIDE SEQUENCE</scope>
    <source>
        <strain evidence="10">LL118</strain>
    </source>
</reference>
<feature type="region of interest" description="Disordered" evidence="9">
    <location>
        <begin position="332"/>
        <end position="354"/>
    </location>
</feature>
<evidence type="ECO:0000256" key="5">
    <source>
        <dbReference type="ARBA" id="ARBA00020264"/>
    </source>
</evidence>
<evidence type="ECO:0000256" key="3">
    <source>
        <dbReference type="ARBA" id="ARBA00005043"/>
    </source>
</evidence>
<dbReference type="GO" id="GO:0005829">
    <property type="term" value="C:cytosol"/>
    <property type="evidence" value="ECO:0007669"/>
    <property type="project" value="TreeGrafter"/>
</dbReference>
<organism evidence="10 11">
    <name type="scientific">Mortierella alpina</name>
    <name type="common">Oleaginous fungus</name>
    <name type="synonym">Mortierella renispora</name>
    <dbReference type="NCBI Taxonomy" id="64518"/>
    <lineage>
        <taxon>Eukaryota</taxon>
        <taxon>Fungi</taxon>
        <taxon>Fungi incertae sedis</taxon>
        <taxon>Mucoromycota</taxon>
        <taxon>Mortierellomycotina</taxon>
        <taxon>Mortierellomycetes</taxon>
        <taxon>Mortierellales</taxon>
        <taxon>Mortierellaceae</taxon>
        <taxon>Mortierella</taxon>
    </lineage>
</organism>
<dbReference type="Proteomes" id="UP000717515">
    <property type="component" value="Unassembled WGS sequence"/>
</dbReference>
<dbReference type="InterPro" id="IPR019519">
    <property type="entry name" value="Elp5"/>
</dbReference>
<keyword evidence="7" id="KW-0819">tRNA processing</keyword>
<evidence type="ECO:0000256" key="8">
    <source>
        <dbReference type="ARBA" id="ARBA00023242"/>
    </source>
</evidence>
<comment type="subcellular location">
    <subcellularLocation>
        <location evidence="2">Cytoplasm</location>
    </subcellularLocation>
    <subcellularLocation>
        <location evidence="1">Nucleus</location>
    </subcellularLocation>
</comment>
<evidence type="ECO:0000313" key="11">
    <source>
        <dbReference type="Proteomes" id="UP000717515"/>
    </source>
</evidence>
<evidence type="ECO:0000313" key="10">
    <source>
        <dbReference type="EMBL" id="KAG9321630.1"/>
    </source>
</evidence>
<dbReference type="GO" id="GO:0033588">
    <property type="term" value="C:elongator holoenzyme complex"/>
    <property type="evidence" value="ECO:0007669"/>
    <property type="project" value="InterPro"/>
</dbReference>
<evidence type="ECO:0000256" key="7">
    <source>
        <dbReference type="ARBA" id="ARBA00022694"/>
    </source>
</evidence>
<accession>A0A9P8A2J2</accession>
<dbReference type="InterPro" id="IPR027417">
    <property type="entry name" value="P-loop_NTPase"/>
</dbReference>
<dbReference type="PANTHER" id="PTHR15641:SF1">
    <property type="entry name" value="ELONGATOR COMPLEX PROTEIN 5"/>
    <property type="match status" value="1"/>
</dbReference>
<dbReference type="EMBL" id="JAIFTL010000193">
    <property type="protein sequence ID" value="KAG9321630.1"/>
    <property type="molecule type" value="Genomic_DNA"/>
</dbReference>
<dbReference type="GO" id="GO:0000049">
    <property type="term" value="F:tRNA binding"/>
    <property type="evidence" value="ECO:0007669"/>
    <property type="project" value="TreeGrafter"/>
</dbReference>
<name>A0A9P8A2J2_MORAP</name>
<comment type="similarity">
    <text evidence="4">Belongs to the ELP5 family.</text>
</comment>
<feature type="compositionally biased region" description="Acidic residues" evidence="9">
    <location>
        <begin position="338"/>
        <end position="354"/>
    </location>
</feature>
<evidence type="ECO:0000256" key="6">
    <source>
        <dbReference type="ARBA" id="ARBA00022490"/>
    </source>
</evidence>
<proteinExistence type="inferred from homology"/>
<evidence type="ECO:0000256" key="4">
    <source>
        <dbReference type="ARBA" id="ARBA00009567"/>
    </source>
</evidence>
<comment type="pathway">
    <text evidence="3">tRNA modification; 5-methoxycarbonylmethyl-2-thiouridine-tRNA biosynthesis.</text>
</comment>
<sequence length="354" mass="38557">MAPILEKILSGKEASPFVLVKDTLEQSGQVLGLELLCNTPADHAIIVVCAENAPDRLLPLIKGKHKKTVIDCYSNPLGWTKDFEPSLSDLASASGSVLPSTGVISIESLSLKSIRRVSKAITDAISSQHPSNFTIYFDSLSQFLAVSVPGTFNLIRSITGLLTDSSRIIAIHHEDVPDADSFLPDASKPYASNSLAHIATTMIAVKSSESIRQEQEDLRNGVVAVKEFCYLSVHGNAWDSAVCEVEHKRKSGKVARETNAYHLDAPTGELIVVNIWDVVGDMPDLEKLDLEESQTSDPAANLSFNLNLTEEQRKAKNDTVLPYLKTQESSGAIYYEPDAADDFDDDDPDDDLTI</sequence>
<evidence type="ECO:0000256" key="9">
    <source>
        <dbReference type="SAM" id="MobiDB-lite"/>
    </source>
</evidence>
<dbReference type="Gene3D" id="3.40.50.300">
    <property type="entry name" value="P-loop containing nucleotide triphosphate hydrolases"/>
    <property type="match status" value="1"/>
</dbReference>